<dbReference type="Gene3D" id="3.10.50.40">
    <property type="match status" value="1"/>
</dbReference>
<dbReference type="EMBL" id="QWFX01000006">
    <property type="protein sequence ID" value="RIJ30487.1"/>
    <property type="molecule type" value="Genomic_DNA"/>
</dbReference>
<dbReference type="OrthoDB" id="9808891at2"/>
<comment type="similarity">
    <text evidence="3 10">Belongs to the FKBP-type PPIase family.</text>
</comment>
<protein>
    <recommendedName>
        <fullName evidence="10">Peptidyl-prolyl cis-trans isomerase</fullName>
        <ecNumber evidence="10">5.2.1.8</ecNumber>
    </recommendedName>
</protein>
<comment type="subcellular location">
    <subcellularLocation>
        <location evidence="2">Cytoplasm</location>
    </subcellularLocation>
</comment>
<proteinExistence type="inferred from homology"/>
<keyword evidence="4" id="KW-0963">Cytoplasm</keyword>
<keyword evidence="7 9" id="KW-0413">Isomerase</keyword>
<evidence type="ECO:0000313" key="13">
    <source>
        <dbReference type="Proteomes" id="UP000266385"/>
    </source>
</evidence>
<evidence type="ECO:0000256" key="1">
    <source>
        <dbReference type="ARBA" id="ARBA00000971"/>
    </source>
</evidence>
<evidence type="ECO:0000313" key="12">
    <source>
        <dbReference type="EMBL" id="RIJ30487.1"/>
    </source>
</evidence>
<accession>A0A399RKF4</accession>
<evidence type="ECO:0000256" key="9">
    <source>
        <dbReference type="PROSITE-ProRule" id="PRU00277"/>
    </source>
</evidence>
<sequence length="145" mass="15288">MQAAKTGDTVLIDYTVKTSDGRVVGQTEENAPVAVTIGSAEIFPEVETTLDGMEVGGERSVTISADNAFGQRREEMVIDIPRAQLPADNTPEPGMTLAAQQQDGSTINLTIIAVNDETVTADGNHPLAGEDLHFGLKLVEIKPAA</sequence>
<evidence type="ECO:0000256" key="5">
    <source>
        <dbReference type="ARBA" id="ARBA00023110"/>
    </source>
</evidence>
<dbReference type="RefSeq" id="WP_119375798.1">
    <property type="nucleotide sequence ID" value="NZ_QWFX01000006.1"/>
</dbReference>
<dbReference type="GO" id="GO:0042026">
    <property type="term" value="P:protein refolding"/>
    <property type="evidence" value="ECO:0007669"/>
    <property type="project" value="UniProtKB-ARBA"/>
</dbReference>
<comment type="catalytic activity">
    <reaction evidence="1 9 10">
        <text>[protein]-peptidylproline (omega=180) = [protein]-peptidylproline (omega=0)</text>
        <dbReference type="Rhea" id="RHEA:16237"/>
        <dbReference type="Rhea" id="RHEA-COMP:10747"/>
        <dbReference type="Rhea" id="RHEA-COMP:10748"/>
        <dbReference type="ChEBI" id="CHEBI:83833"/>
        <dbReference type="ChEBI" id="CHEBI:83834"/>
        <dbReference type="EC" id="5.2.1.8"/>
    </reaction>
</comment>
<dbReference type="GO" id="GO:0003755">
    <property type="term" value="F:peptidyl-prolyl cis-trans isomerase activity"/>
    <property type="evidence" value="ECO:0007669"/>
    <property type="project" value="UniProtKB-UniRule"/>
</dbReference>
<dbReference type="GO" id="GO:0005737">
    <property type="term" value="C:cytoplasm"/>
    <property type="evidence" value="ECO:0007669"/>
    <property type="project" value="UniProtKB-SubCell"/>
</dbReference>
<keyword evidence="6" id="KW-0143">Chaperone</keyword>
<name>A0A399RKF4_9PROT</name>
<comment type="function">
    <text evidence="8">Also involved in hydrogenase metallocenter assembly, probably by participating in the nickel insertion step. This function in hydrogenase biosynthesis requires chaperone activity and the presence of the metal-binding domain, but not PPIase activity.</text>
</comment>
<dbReference type="PANTHER" id="PTHR47861:SF3">
    <property type="entry name" value="FKBP-TYPE PEPTIDYL-PROLYL CIS-TRANS ISOMERASE SLYD"/>
    <property type="match status" value="1"/>
</dbReference>
<keyword evidence="5 9" id="KW-0697">Rotamase</keyword>
<dbReference type="PROSITE" id="PS50059">
    <property type="entry name" value="FKBP_PPIASE"/>
    <property type="match status" value="1"/>
</dbReference>
<organism evidence="12 13">
    <name type="scientific">Henriciella mobilis</name>
    <dbReference type="NCBI Taxonomy" id="2305467"/>
    <lineage>
        <taxon>Bacteria</taxon>
        <taxon>Pseudomonadati</taxon>
        <taxon>Pseudomonadota</taxon>
        <taxon>Alphaproteobacteria</taxon>
        <taxon>Hyphomonadales</taxon>
        <taxon>Hyphomonadaceae</taxon>
        <taxon>Henriciella</taxon>
    </lineage>
</organism>
<dbReference type="EC" id="5.2.1.8" evidence="10"/>
<evidence type="ECO:0000256" key="2">
    <source>
        <dbReference type="ARBA" id="ARBA00004496"/>
    </source>
</evidence>
<dbReference type="InterPro" id="IPR046357">
    <property type="entry name" value="PPIase_dom_sf"/>
</dbReference>
<reference evidence="12 13" key="1">
    <citation type="submission" date="2018-08" db="EMBL/GenBank/DDBJ databases">
        <title>Henriciella mobilis sp. nov., isolated from seawater.</title>
        <authorList>
            <person name="Cheng H."/>
            <person name="Wu Y.-H."/>
            <person name="Xu X.-W."/>
            <person name="Guo L.-L."/>
        </authorList>
    </citation>
    <scope>NUCLEOTIDE SEQUENCE [LARGE SCALE GENOMIC DNA]</scope>
    <source>
        <strain evidence="12 13">JN25</strain>
    </source>
</reference>
<dbReference type="PANTHER" id="PTHR47861">
    <property type="entry name" value="FKBP-TYPE PEPTIDYL-PROLYL CIS-TRANS ISOMERASE SLYD"/>
    <property type="match status" value="1"/>
</dbReference>
<evidence type="ECO:0000256" key="3">
    <source>
        <dbReference type="ARBA" id="ARBA00006577"/>
    </source>
</evidence>
<evidence type="ECO:0000256" key="6">
    <source>
        <dbReference type="ARBA" id="ARBA00023186"/>
    </source>
</evidence>
<dbReference type="InterPro" id="IPR001179">
    <property type="entry name" value="PPIase_FKBP_dom"/>
</dbReference>
<dbReference type="Proteomes" id="UP000266385">
    <property type="component" value="Unassembled WGS sequence"/>
</dbReference>
<evidence type="ECO:0000256" key="10">
    <source>
        <dbReference type="RuleBase" id="RU003915"/>
    </source>
</evidence>
<evidence type="ECO:0000256" key="4">
    <source>
        <dbReference type="ARBA" id="ARBA00022490"/>
    </source>
</evidence>
<dbReference type="Pfam" id="PF00254">
    <property type="entry name" value="FKBP_C"/>
    <property type="match status" value="1"/>
</dbReference>
<dbReference type="AlphaFoldDB" id="A0A399RKF4"/>
<evidence type="ECO:0000256" key="8">
    <source>
        <dbReference type="ARBA" id="ARBA00037071"/>
    </source>
</evidence>
<comment type="caution">
    <text evidence="12">The sequence shown here is derived from an EMBL/GenBank/DDBJ whole genome shotgun (WGS) entry which is preliminary data.</text>
</comment>
<gene>
    <name evidence="12" type="ORF">D1223_07605</name>
</gene>
<evidence type="ECO:0000256" key="7">
    <source>
        <dbReference type="ARBA" id="ARBA00023235"/>
    </source>
</evidence>
<keyword evidence="13" id="KW-1185">Reference proteome</keyword>
<feature type="domain" description="PPIase FKBP-type" evidence="11">
    <location>
        <begin position="7"/>
        <end position="90"/>
    </location>
</feature>
<dbReference type="SUPFAM" id="SSF54534">
    <property type="entry name" value="FKBP-like"/>
    <property type="match status" value="1"/>
</dbReference>
<evidence type="ECO:0000259" key="11">
    <source>
        <dbReference type="PROSITE" id="PS50059"/>
    </source>
</evidence>